<feature type="transmembrane region" description="Helical" evidence="8">
    <location>
        <begin position="67"/>
        <end position="87"/>
    </location>
</feature>
<feature type="transmembrane region" description="Helical" evidence="8">
    <location>
        <begin position="107"/>
        <end position="126"/>
    </location>
</feature>
<evidence type="ECO:0000259" key="9">
    <source>
        <dbReference type="PROSITE" id="PS50850"/>
    </source>
</evidence>
<feature type="transmembrane region" description="Helical" evidence="8">
    <location>
        <begin position="204"/>
        <end position="222"/>
    </location>
</feature>
<keyword evidence="5 8" id="KW-0472">Membrane</keyword>
<gene>
    <name evidence="10" type="ORF">SOMG_02530</name>
</gene>
<evidence type="ECO:0000256" key="2">
    <source>
        <dbReference type="ARBA" id="ARBA00022448"/>
    </source>
</evidence>
<dbReference type="InterPro" id="IPR020846">
    <property type="entry name" value="MFS_dom"/>
</dbReference>
<evidence type="ECO:0000256" key="3">
    <source>
        <dbReference type="ARBA" id="ARBA00022692"/>
    </source>
</evidence>
<feature type="transmembrane region" description="Helical" evidence="8">
    <location>
        <begin position="395"/>
        <end position="414"/>
    </location>
</feature>
<feature type="transmembrane region" description="Helical" evidence="8">
    <location>
        <begin position="337"/>
        <end position="357"/>
    </location>
</feature>
<dbReference type="GeneID" id="80876011"/>
<feature type="transmembrane region" description="Helical" evidence="8">
    <location>
        <begin position="364"/>
        <end position="383"/>
    </location>
</feature>
<proteinExistence type="inferred from homology"/>
<feature type="transmembrane region" description="Helical" evidence="8">
    <location>
        <begin position="234"/>
        <end position="253"/>
    </location>
</feature>
<sequence length="520" mass="58324">MPSSEIPELSSSNKSASSSKAKAEESIKDFAIEKPTTTEAVGEVDIAAGDLLYDGEFNYTEKEARKVLWKIDLVLMPTMCITYMIQYLDKTALSYAALYGMKNDTHISGQTYSSMTTLFYVGYLVAQYPAAYIMQKVPLTLFIFVNVILWSAMVCLMAACRNGSSLLALRFLAGVFEASITPAFINITSMWYKREEQPMRTLCWYAFNGTAQIVGSILSYGLGHIHHRISSWRYIFIVIGLLSLVWGLVFMFIPSNPTKARFLTSHERRIALERVRDNRTGLENKTFKISQAWETFRDPQVIMITLFTGICMITNGIGVFSTLIINGLGYNELKSAVLNMPLGAIEIAAMVVSGILCKIFKEGRLLIGAFCNCLNLVGCIMIWKIPQSNPYGRLVGVWFTMWVPAGTALLLSLISSNVAGSTKKSVTNATVFVFYSVGNIVSPQLFKSGQTPEYIEGIQAMIVALCLIIFIAFLLTGYYLYENKRRDNVMANDPSTAYSVNNEEFMDLTDREQIKFRYRW</sequence>
<feature type="transmembrane region" description="Helical" evidence="8">
    <location>
        <begin position="458"/>
        <end position="481"/>
    </location>
</feature>
<keyword evidence="2" id="KW-0813">Transport</keyword>
<feature type="transmembrane region" description="Helical" evidence="8">
    <location>
        <begin position="426"/>
        <end position="446"/>
    </location>
</feature>
<evidence type="ECO:0000313" key="10">
    <source>
        <dbReference type="EMBL" id="WBW73609.1"/>
    </source>
</evidence>
<dbReference type="Pfam" id="PF07690">
    <property type="entry name" value="MFS_1"/>
    <property type="match status" value="1"/>
</dbReference>
<evidence type="ECO:0000256" key="7">
    <source>
        <dbReference type="SAM" id="MobiDB-lite"/>
    </source>
</evidence>
<feature type="region of interest" description="Disordered" evidence="7">
    <location>
        <begin position="1"/>
        <end position="21"/>
    </location>
</feature>
<comment type="similarity">
    <text evidence="6">Belongs to the major facilitator superfamily. Allantoate permease family.</text>
</comment>
<evidence type="ECO:0000256" key="5">
    <source>
        <dbReference type="ARBA" id="ARBA00023136"/>
    </source>
</evidence>
<keyword evidence="4 8" id="KW-1133">Transmembrane helix</keyword>
<feature type="transmembrane region" description="Helical" evidence="8">
    <location>
        <begin position="138"/>
        <end position="159"/>
    </location>
</feature>
<dbReference type="Proteomes" id="UP001212411">
    <property type="component" value="Chromosome 2"/>
</dbReference>
<evidence type="ECO:0000256" key="4">
    <source>
        <dbReference type="ARBA" id="ARBA00022989"/>
    </source>
</evidence>
<dbReference type="GO" id="GO:0016020">
    <property type="term" value="C:membrane"/>
    <property type="evidence" value="ECO:0007669"/>
    <property type="project" value="UniProtKB-SubCell"/>
</dbReference>
<feature type="domain" description="Major facilitator superfamily (MFS) profile" evidence="9">
    <location>
        <begin position="75"/>
        <end position="484"/>
    </location>
</feature>
<evidence type="ECO:0000256" key="1">
    <source>
        <dbReference type="ARBA" id="ARBA00004141"/>
    </source>
</evidence>
<dbReference type="RefSeq" id="XP_056037852.1">
    <property type="nucleotide sequence ID" value="XM_056181322.1"/>
</dbReference>
<dbReference type="PROSITE" id="PS50850">
    <property type="entry name" value="MFS"/>
    <property type="match status" value="1"/>
</dbReference>
<dbReference type="EMBL" id="CP115612">
    <property type="protein sequence ID" value="WBW73609.1"/>
    <property type="molecule type" value="Genomic_DNA"/>
</dbReference>
<dbReference type="KEGG" id="som:SOMG_02530"/>
<dbReference type="PANTHER" id="PTHR43791:SF70">
    <property type="entry name" value="MAJOR FACILITATOR SUPERFAMILY (MFS) PROFILE DOMAIN-CONTAINING PROTEIN"/>
    <property type="match status" value="1"/>
</dbReference>
<keyword evidence="3 8" id="KW-0812">Transmembrane</keyword>
<dbReference type="GO" id="GO:0022857">
    <property type="term" value="F:transmembrane transporter activity"/>
    <property type="evidence" value="ECO:0007669"/>
    <property type="project" value="InterPro"/>
</dbReference>
<evidence type="ECO:0000256" key="8">
    <source>
        <dbReference type="SAM" id="Phobius"/>
    </source>
</evidence>
<feature type="transmembrane region" description="Helical" evidence="8">
    <location>
        <begin position="301"/>
        <end position="325"/>
    </location>
</feature>
<dbReference type="CDD" id="cd17327">
    <property type="entry name" value="MFS_FEN2_like"/>
    <property type="match status" value="1"/>
</dbReference>
<evidence type="ECO:0000313" key="11">
    <source>
        <dbReference type="Proteomes" id="UP001212411"/>
    </source>
</evidence>
<dbReference type="FunFam" id="1.20.1250.20:FF:000064">
    <property type="entry name" value="MFS allantoate transporter"/>
    <property type="match status" value="1"/>
</dbReference>
<reference evidence="10 11" key="1">
    <citation type="journal article" date="2023" name="G3 (Bethesda)">
        <title>A high-quality reference genome for the fission yeast Schizosaccharomyces osmophilus.</title>
        <authorList>
            <person name="Jia G.S."/>
            <person name="Zhang W.C."/>
            <person name="Liang Y."/>
            <person name="Liu X.H."/>
            <person name="Rhind N."/>
            <person name="Pidoux A."/>
            <person name="Brysch-Herzberg M."/>
            <person name="Du L.L."/>
        </authorList>
    </citation>
    <scope>NUCLEOTIDE SEQUENCE [LARGE SCALE GENOMIC DNA]</scope>
    <source>
        <strain evidence="10 11">CBS 15793</strain>
    </source>
</reference>
<dbReference type="PANTHER" id="PTHR43791">
    <property type="entry name" value="PERMEASE-RELATED"/>
    <property type="match status" value="1"/>
</dbReference>
<organism evidence="10 11">
    <name type="scientific">Schizosaccharomyces osmophilus</name>
    <dbReference type="NCBI Taxonomy" id="2545709"/>
    <lineage>
        <taxon>Eukaryota</taxon>
        <taxon>Fungi</taxon>
        <taxon>Dikarya</taxon>
        <taxon>Ascomycota</taxon>
        <taxon>Taphrinomycotina</taxon>
        <taxon>Schizosaccharomycetes</taxon>
        <taxon>Schizosaccharomycetales</taxon>
        <taxon>Schizosaccharomycetaceae</taxon>
        <taxon>Schizosaccharomyces</taxon>
    </lineage>
</organism>
<evidence type="ECO:0000256" key="6">
    <source>
        <dbReference type="ARBA" id="ARBA00037968"/>
    </source>
</evidence>
<dbReference type="AlphaFoldDB" id="A0AAF0AX76"/>
<comment type="subcellular location">
    <subcellularLocation>
        <location evidence="1">Membrane</location>
        <topology evidence="1">Multi-pass membrane protein</topology>
    </subcellularLocation>
</comment>
<accession>A0AAF0AX76</accession>
<keyword evidence="11" id="KW-1185">Reference proteome</keyword>
<name>A0AAF0AX76_9SCHI</name>
<dbReference type="SUPFAM" id="SSF103473">
    <property type="entry name" value="MFS general substrate transporter"/>
    <property type="match status" value="1"/>
</dbReference>
<dbReference type="InterPro" id="IPR011701">
    <property type="entry name" value="MFS"/>
</dbReference>
<dbReference type="InterPro" id="IPR036259">
    <property type="entry name" value="MFS_trans_sf"/>
</dbReference>
<feature type="compositionally biased region" description="Low complexity" evidence="7">
    <location>
        <begin position="8"/>
        <end position="20"/>
    </location>
</feature>
<feature type="transmembrane region" description="Helical" evidence="8">
    <location>
        <begin position="171"/>
        <end position="192"/>
    </location>
</feature>
<dbReference type="Gene3D" id="1.20.1250.20">
    <property type="entry name" value="MFS general substrate transporter like domains"/>
    <property type="match status" value="2"/>
</dbReference>
<protein>
    <submittedName>
        <fullName evidence="10">Dipeptide transmembrane transporter</fullName>
    </submittedName>
</protein>